<dbReference type="InterPro" id="IPR015915">
    <property type="entry name" value="Kelch-typ_b-propeller"/>
</dbReference>
<reference evidence="2 3" key="1">
    <citation type="journal article" date="2013" name="Curr. Biol.">
        <title>The Genome of the Foraminiferan Reticulomyxa filosa.</title>
        <authorList>
            <person name="Glockner G."/>
            <person name="Hulsmann N."/>
            <person name="Schleicher M."/>
            <person name="Noegel A.A."/>
            <person name="Eichinger L."/>
            <person name="Gallinger C."/>
            <person name="Pawlowski J."/>
            <person name="Sierra R."/>
            <person name="Euteneuer U."/>
            <person name="Pillet L."/>
            <person name="Moustafa A."/>
            <person name="Platzer M."/>
            <person name="Groth M."/>
            <person name="Szafranski K."/>
            <person name="Schliwa M."/>
        </authorList>
    </citation>
    <scope>NUCLEOTIDE SEQUENCE [LARGE SCALE GENOMIC DNA]</scope>
</reference>
<accession>X6NGS0</accession>
<name>X6NGS0_RETFI</name>
<feature type="compositionally biased region" description="Basic and acidic residues" evidence="1">
    <location>
        <begin position="332"/>
        <end position="342"/>
    </location>
</feature>
<evidence type="ECO:0000313" key="2">
    <source>
        <dbReference type="EMBL" id="ETO25191.1"/>
    </source>
</evidence>
<sequence>MKSTSSKNSKTLFDFLKPVPKELKVNATLTTQQKTSTSIFALIQKNVNLWGHSVVRLVNSSDPDEMTLLSLGGQGAGEKKHTLIMKYVSVWKNEKNIPKQCNQWTPLMHNNKEVVIGREDDDYRGVRAVIGGSNNHLLFVTYFPANIDVFDVNTYQYVGNTRTTQMPKKDNGFAENGLAMNNDNNNNNKKRKSELLLFCQNTGLSIEFDEQANRFTFHDLSVAKDIEAFNNYAYVCFNDVALFFSGWDDTSKKATDKVHKYLITDDTWVTFKNTLPFPSYSCVATMSPDNRCIHIIGGVNASKKKVTTKHMRIFVSEWLEDEKYEMLSIEGTDERNGEKEGEGGGEGGGEGEEERGSEDRSENKSRGRSEWKLLTDEREYKQQSVQSEQEQEYDEEQDYIFKENDRIAKENDHIAKEKDRIAKENNRIAKENDRIAKEKDRIAKEKDRIAKEEEARIAKEKNRIVEEKEKKTKKTSPTQSKSFNGMIAQNLNCGCKPKANGRLISDLVTSMQFALPLIRISCFNLW</sequence>
<dbReference type="Proteomes" id="UP000023152">
    <property type="component" value="Unassembled WGS sequence"/>
</dbReference>
<evidence type="ECO:0000256" key="1">
    <source>
        <dbReference type="SAM" id="MobiDB-lite"/>
    </source>
</evidence>
<keyword evidence="3" id="KW-1185">Reference proteome</keyword>
<dbReference type="AlphaFoldDB" id="X6NGS0"/>
<dbReference type="Gene3D" id="2.120.10.80">
    <property type="entry name" value="Kelch-type beta propeller"/>
    <property type="match status" value="1"/>
</dbReference>
<gene>
    <name evidence="2" type="ORF">RFI_11947</name>
</gene>
<feature type="compositionally biased region" description="Basic and acidic residues" evidence="1">
    <location>
        <begin position="357"/>
        <end position="381"/>
    </location>
</feature>
<evidence type="ECO:0000313" key="3">
    <source>
        <dbReference type="Proteomes" id="UP000023152"/>
    </source>
</evidence>
<feature type="region of interest" description="Disordered" evidence="1">
    <location>
        <begin position="459"/>
        <end position="482"/>
    </location>
</feature>
<feature type="non-terminal residue" evidence="2">
    <location>
        <position position="526"/>
    </location>
</feature>
<protein>
    <submittedName>
        <fullName evidence="2">Uncharacterized protein</fullName>
    </submittedName>
</protein>
<dbReference type="EMBL" id="ASPP01008702">
    <property type="protein sequence ID" value="ETO25191.1"/>
    <property type="molecule type" value="Genomic_DNA"/>
</dbReference>
<feature type="compositionally biased region" description="Basic and acidic residues" evidence="1">
    <location>
        <begin position="459"/>
        <end position="470"/>
    </location>
</feature>
<organism evidence="2 3">
    <name type="scientific">Reticulomyxa filosa</name>
    <dbReference type="NCBI Taxonomy" id="46433"/>
    <lineage>
        <taxon>Eukaryota</taxon>
        <taxon>Sar</taxon>
        <taxon>Rhizaria</taxon>
        <taxon>Retaria</taxon>
        <taxon>Foraminifera</taxon>
        <taxon>Monothalamids</taxon>
        <taxon>Reticulomyxidae</taxon>
        <taxon>Reticulomyxa</taxon>
    </lineage>
</organism>
<dbReference type="Gene3D" id="6.10.250.1010">
    <property type="match status" value="1"/>
</dbReference>
<dbReference type="SUPFAM" id="SSF117281">
    <property type="entry name" value="Kelch motif"/>
    <property type="match status" value="1"/>
</dbReference>
<comment type="caution">
    <text evidence="2">The sequence shown here is derived from an EMBL/GenBank/DDBJ whole genome shotgun (WGS) entry which is preliminary data.</text>
</comment>
<feature type="region of interest" description="Disordered" evidence="1">
    <location>
        <begin position="329"/>
        <end position="396"/>
    </location>
</feature>
<proteinExistence type="predicted"/>